<evidence type="ECO:0000256" key="4">
    <source>
        <dbReference type="ARBA" id="ARBA00023040"/>
    </source>
</evidence>
<proteinExistence type="inferred from homology"/>
<keyword evidence="5 9" id="KW-0472">Membrane</keyword>
<evidence type="ECO:0000259" key="10">
    <source>
        <dbReference type="PROSITE" id="PS50262"/>
    </source>
</evidence>
<dbReference type="AlphaFoldDB" id="A0A8W8MWV9"/>
<feature type="domain" description="G-protein coupled receptors family 1 profile" evidence="10">
    <location>
        <begin position="94"/>
        <end position="358"/>
    </location>
</feature>
<dbReference type="CDD" id="cd14978">
    <property type="entry name" value="7tmA_FMRFamide_R-like"/>
    <property type="match status" value="1"/>
</dbReference>
<feature type="transmembrane region" description="Helical" evidence="9">
    <location>
        <begin position="196"/>
        <end position="218"/>
    </location>
</feature>
<dbReference type="SUPFAM" id="SSF81321">
    <property type="entry name" value="Family A G protein-coupled receptor-like"/>
    <property type="match status" value="1"/>
</dbReference>
<dbReference type="PANTHER" id="PTHR24243">
    <property type="entry name" value="G-PROTEIN COUPLED RECEPTOR"/>
    <property type="match status" value="1"/>
</dbReference>
<reference evidence="11" key="1">
    <citation type="submission" date="2022-08" db="UniProtKB">
        <authorList>
            <consortium name="EnsemblMetazoa"/>
        </authorList>
    </citation>
    <scope>IDENTIFICATION</scope>
    <source>
        <strain evidence="11">05x7-T-G4-1.051#20</strain>
    </source>
</reference>
<comment type="subcellular location">
    <subcellularLocation>
        <location evidence="1">Membrane</location>
        <topology evidence="1">Multi-pass membrane protein</topology>
    </subcellularLocation>
</comment>
<dbReference type="Pfam" id="PF00001">
    <property type="entry name" value="7tm_1"/>
    <property type="match status" value="1"/>
</dbReference>
<dbReference type="Gene3D" id="1.20.1070.10">
    <property type="entry name" value="Rhodopsin 7-helix transmembrane proteins"/>
    <property type="match status" value="1"/>
</dbReference>
<sequence>MGYKSPYPPSGESSRGEAWIIARTRDIRDSGRPFCIDEIMANANITQGNEWQNSSTFATNRSVSTSGSQIKDPSVIDYINYIFLPTTVSIGVAGNLITIVIMKSRFFSLKPSSYLLICLAVSDIVLLLTQPFNKAFFIKIIGQDVRALHDVTCKIYFIIRRSSKMTSSWFVVGLCIERFIAVWFPLKAKLVVSKRALLIGILAVYLIIFGFTGAWSYASKVVSGKCQPDAYDRNNAAARERFGAMLRAGSSLYSIIPMVILLTFTPLIIFKLVHHNQKRLFMTGSNSNKVKDDGRVTAMLIGVVIAYIIFVLPITVLHNAAYELQISAFASNNEAFNLYKEISQLLEQLNYSLNFFLYVMTSYRFRSILWEFITCGHHRLQKSSLRTTNKSKSSSSTRKSNP</sequence>
<keyword evidence="4 8" id="KW-0297">G-protein coupled receptor</keyword>
<dbReference type="PANTHER" id="PTHR24243:SF230">
    <property type="entry name" value="G-PROTEIN COUPLED RECEPTORS FAMILY 1 PROFILE DOMAIN-CONTAINING PROTEIN"/>
    <property type="match status" value="1"/>
</dbReference>
<protein>
    <recommendedName>
        <fullName evidence="10">G-protein coupled receptors family 1 profile domain-containing protein</fullName>
    </recommendedName>
</protein>
<feature type="transmembrane region" description="Helical" evidence="9">
    <location>
        <begin position="114"/>
        <end position="132"/>
    </location>
</feature>
<feature type="transmembrane region" description="Helical" evidence="9">
    <location>
        <begin position="166"/>
        <end position="184"/>
    </location>
</feature>
<evidence type="ECO:0000313" key="11">
    <source>
        <dbReference type="EnsemblMetazoa" id="G4287.1:cds"/>
    </source>
</evidence>
<evidence type="ECO:0000256" key="1">
    <source>
        <dbReference type="ARBA" id="ARBA00004141"/>
    </source>
</evidence>
<evidence type="ECO:0000256" key="7">
    <source>
        <dbReference type="ARBA" id="ARBA00023224"/>
    </source>
</evidence>
<feature type="transmembrane region" description="Helical" evidence="9">
    <location>
        <begin position="78"/>
        <end position="102"/>
    </location>
</feature>
<evidence type="ECO:0000256" key="8">
    <source>
        <dbReference type="RuleBase" id="RU000688"/>
    </source>
</evidence>
<dbReference type="PROSITE" id="PS50262">
    <property type="entry name" value="G_PROTEIN_RECEP_F1_2"/>
    <property type="match status" value="1"/>
</dbReference>
<feature type="transmembrane region" description="Helical" evidence="9">
    <location>
        <begin position="252"/>
        <end position="273"/>
    </location>
</feature>
<dbReference type="InterPro" id="IPR000276">
    <property type="entry name" value="GPCR_Rhodpsn"/>
</dbReference>
<organism evidence="11 12">
    <name type="scientific">Magallana gigas</name>
    <name type="common">Pacific oyster</name>
    <name type="synonym">Crassostrea gigas</name>
    <dbReference type="NCBI Taxonomy" id="29159"/>
    <lineage>
        <taxon>Eukaryota</taxon>
        <taxon>Metazoa</taxon>
        <taxon>Spiralia</taxon>
        <taxon>Lophotrochozoa</taxon>
        <taxon>Mollusca</taxon>
        <taxon>Bivalvia</taxon>
        <taxon>Autobranchia</taxon>
        <taxon>Pteriomorphia</taxon>
        <taxon>Ostreida</taxon>
        <taxon>Ostreoidea</taxon>
        <taxon>Ostreidae</taxon>
        <taxon>Magallana</taxon>
    </lineage>
</organism>
<feature type="transmembrane region" description="Helical" evidence="9">
    <location>
        <begin position="294"/>
        <end position="317"/>
    </location>
</feature>
<dbReference type="InterPro" id="IPR017452">
    <property type="entry name" value="GPCR_Rhodpsn_7TM"/>
</dbReference>
<dbReference type="GO" id="GO:0004930">
    <property type="term" value="F:G protein-coupled receptor activity"/>
    <property type="evidence" value="ECO:0007669"/>
    <property type="project" value="UniProtKB-KW"/>
</dbReference>
<evidence type="ECO:0000256" key="2">
    <source>
        <dbReference type="ARBA" id="ARBA00022692"/>
    </source>
</evidence>
<keyword evidence="3 9" id="KW-1133">Transmembrane helix</keyword>
<name>A0A8W8MWV9_MAGGI</name>
<dbReference type="Proteomes" id="UP000005408">
    <property type="component" value="Unassembled WGS sequence"/>
</dbReference>
<keyword evidence="12" id="KW-1185">Reference proteome</keyword>
<accession>A0A8W8MWV9</accession>
<keyword evidence="2 8" id="KW-0812">Transmembrane</keyword>
<evidence type="ECO:0000313" key="12">
    <source>
        <dbReference type="Proteomes" id="UP000005408"/>
    </source>
</evidence>
<comment type="similarity">
    <text evidence="8">Belongs to the G-protein coupled receptor 1 family.</text>
</comment>
<keyword evidence="6 8" id="KW-0675">Receptor</keyword>
<dbReference type="EnsemblMetazoa" id="G4287.1">
    <property type="protein sequence ID" value="G4287.1:cds"/>
    <property type="gene ID" value="G4287"/>
</dbReference>
<dbReference type="GO" id="GO:0005886">
    <property type="term" value="C:plasma membrane"/>
    <property type="evidence" value="ECO:0007669"/>
    <property type="project" value="TreeGrafter"/>
</dbReference>
<evidence type="ECO:0000256" key="6">
    <source>
        <dbReference type="ARBA" id="ARBA00023170"/>
    </source>
</evidence>
<dbReference type="PROSITE" id="PS00237">
    <property type="entry name" value="G_PROTEIN_RECEP_F1_1"/>
    <property type="match status" value="1"/>
</dbReference>
<evidence type="ECO:0000256" key="5">
    <source>
        <dbReference type="ARBA" id="ARBA00023136"/>
    </source>
</evidence>
<evidence type="ECO:0000256" key="9">
    <source>
        <dbReference type="SAM" id="Phobius"/>
    </source>
</evidence>
<evidence type="ECO:0000256" key="3">
    <source>
        <dbReference type="ARBA" id="ARBA00022989"/>
    </source>
</evidence>
<keyword evidence="7 8" id="KW-0807">Transducer</keyword>
<dbReference type="PRINTS" id="PR00237">
    <property type="entry name" value="GPCRRHODOPSN"/>
</dbReference>